<dbReference type="Proteomes" id="UP000002258">
    <property type="component" value="Chromosome 1"/>
</dbReference>
<dbReference type="FunCoup" id="A3GGR4">
    <property type="interactions" value="552"/>
</dbReference>
<evidence type="ECO:0000256" key="1">
    <source>
        <dbReference type="ARBA" id="ARBA00004141"/>
    </source>
</evidence>
<feature type="transmembrane region" description="Helical" evidence="7">
    <location>
        <begin position="473"/>
        <end position="497"/>
    </location>
</feature>
<feature type="compositionally biased region" description="Acidic residues" evidence="6">
    <location>
        <begin position="63"/>
        <end position="77"/>
    </location>
</feature>
<evidence type="ECO:0000313" key="11">
    <source>
        <dbReference type="Proteomes" id="UP000002258"/>
    </source>
</evidence>
<dbReference type="AlphaFoldDB" id="A3GGR4"/>
<feature type="transmembrane region" description="Helical" evidence="7">
    <location>
        <begin position="676"/>
        <end position="695"/>
    </location>
</feature>
<dbReference type="PANTHER" id="PTHR10783:SF103">
    <property type="entry name" value="SOLUTE CARRIER FAMILY 53 MEMBER 1"/>
    <property type="match status" value="1"/>
</dbReference>
<feature type="compositionally biased region" description="Acidic residues" evidence="6">
    <location>
        <begin position="931"/>
        <end position="941"/>
    </location>
</feature>
<dbReference type="GO" id="GO:0006817">
    <property type="term" value="P:phosphate ion transport"/>
    <property type="evidence" value="ECO:0007669"/>
    <property type="project" value="TreeGrafter"/>
</dbReference>
<dbReference type="GO" id="GO:0005794">
    <property type="term" value="C:Golgi apparatus"/>
    <property type="evidence" value="ECO:0007669"/>
    <property type="project" value="TreeGrafter"/>
</dbReference>
<feature type="compositionally biased region" description="Polar residues" evidence="6">
    <location>
        <begin position="291"/>
        <end position="300"/>
    </location>
</feature>
<evidence type="ECO:0000313" key="10">
    <source>
        <dbReference type="EMBL" id="EAZ63969.2"/>
    </source>
</evidence>
<dbReference type="GO" id="GO:0000822">
    <property type="term" value="F:inositol hexakisphosphate binding"/>
    <property type="evidence" value="ECO:0007669"/>
    <property type="project" value="TreeGrafter"/>
</dbReference>
<dbReference type="InterPro" id="IPR004342">
    <property type="entry name" value="EXS_C"/>
</dbReference>
<dbReference type="InParanoid" id="A3GGR4"/>
<protein>
    <submittedName>
        <fullName evidence="10">Membrane signaling protein</fullName>
    </submittedName>
</protein>
<feature type="compositionally biased region" description="Acidic residues" evidence="6">
    <location>
        <begin position="39"/>
        <end position="51"/>
    </location>
</feature>
<feature type="region of interest" description="Disordered" evidence="6">
    <location>
        <begin position="38"/>
        <end position="102"/>
    </location>
</feature>
<evidence type="ECO:0000256" key="7">
    <source>
        <dbReference type="SAM" id="Phobius"/>
    </source>
</evidence>
<dbReference type="GO" id="GO:0016036">
    <property type="term" value="P:cellular response to phosphate starvation"/>
    <property type="evidence" value="ECO:0007669"/>
    <property type="project" value="TreeGrafter"/>
</dbReference>
<dbReference type="OMA" id="GDMYCSL"/>
<keyword evidence="5 7" id="KW-0472">Membrane</keyword>
<dbReference type="eggNOG" id="KOG1162">
    <property type="taxonomic scope" value="Eukaryota"/>
</dbReference>
<reference evidence="10 11" key="1">
    <citation type="journal article" date="2007" name="Nat. Biotechnol.">
        <title>Genome sequence of the lignocellulose-bioconverting and xylose-fermenting yeast Pichia stipitis.</title>
        <authorList>
            <person name="Jeffries T.W."/>
            <person name="Grigoriev I.V."/>
            <person name="Grimwood J."/>
            <person name="Laplaza J.M."/>
            <person name="Aerts A."/>
            <person name="Salamov A."/>
            <person name="Schmutz J."/>
            <person name="Lindquist E."/>
            <person name="Dehal P."/>
            <person name="Shapiro H."/>
            <person name="Jin Y.S."/>
            <person name="Passoth V."/>
            <person name="Richardson P.M."/>
        </authorList>
    </citation>
    <scope>NUCLEOTIDE SEQUENCE [LARGE SCALE GENOMIC DNA]</scope>
    <source>
        <strain evidence="11">ATCC 58785 / CBS 6054 / NBRC 10063 / NRRL Y-11545</strain>
    </source>
</reference>
<keyword evidence="11" id="KW-1185">Reference proteome</keyword>
<dbReference type="GO" id="GO:0005886">
    <property type="term" value="C:plasma membrane"/>
    <property type="evidence" value="ECO:0007669"/>
    <property type="project" value="TreeGrafter"/>
</dbReference>
<feature type="domain" description="EXS" evidence="8">
    <location>
        <begin position="635"/>
        <end position="829"/>
    </location>
</feature>
<evidence type="ECO:0000256" key="4">
    <source>
        <dbReference type="ARBA" id="ARBA00022989"/>
    </source>
</evidence>
<feature type="transmembrane region" description="Helical" evidence="7">
    <location>
        <begin position="549"/>
        <end position="564"/>
    </location>
</feature>
<dbReference type="HOGENOM" id="CLU_006116_1_1_1"/>
<proteinExistence type="inferred from homology"/>
<keyword evidence="4 7" id="KW-1133">Transmembrane helix</keyword>
<feature type="domain" description="SPX" evidence="9">
    <location>
        <begin position="1"/>
        <end position="371"/>
    </location>
</feature>
<feature type="compositionally biased region" description="Polar residues" evidence="6">
    <location>
        <begin position="946"/>
        <end position="959"/>
    </location>
</feature>
<evidence type="ECO:0000256" key="3">
    <source>
        <dbReference type="ARBA" id="ARBA00022692"/>
    </source>
</evidence>
<dbReference type="Pfam" id="PF03105">
    <property type="entry name" value="SPX"/>
    <property type="match status" value="1"/>
</dbReference>
<evidence type="ECO:0000256" key="6">
    <source>
        <dbReference type="SAM" id="MobiDB-lite"/>
    </source>
</evidence>
<dbReference type="GeneID" id="4851463"/>
<dbReference type="STRING" id="322104.A3GGR4"/>
<accession>A3GGR4</accession>
<evidence type="ECO:0000256" key="2">
    <source>
        <dbReference type="ARBA" id="ARBA00009665"/>
    </source>
</evidence>
<keyword evidence="3 7" id="KW-0812">Transmembrane</keyword>
<comment type="subcellular location">
    <subcellularLocation>
        <location evidence="1">Membrane</location>
        <topology evidence="1">Multi-pass membrane protein</topology>
    </subcellularLocation>
</comment>
<sequence>MKFGESLNEGLVPEWKDQYVDYKAGKKIIKAAGKLKDQYEDELASENEQNEQNDRTPLLNPQIDEEDHPTYTLDEEPGNSLSEHEREAPSGTSAGAAESANTSVSFRRPSIFTYSRPATLKSKDKKEEFELEKQTFLNWLDDQLQKVDSFYMEKEQDTYERFLLIQDQLYQLRDHKTSILKEKTRHGATFHRADNPDKLYKKVNDFAFHTKSAISALNRLELPSLPSGVFLDKLRSKQRNNDIDMSNKMEEFNPNDAENRIRNGVTDFNSEFNDESSIDSEATGRDIPNRRQPQTEAQIRQSKRRDYSTKKQHFGVPYLYARKQLKDAILEHYRALSLLKSFKIMNRTAFRKITKKYDKTMKTSNLLKTYMNKVDNESYFQTSDLLDKLTSHVEELFIAFYDPETTDRKHSLEKLKSIAYATNDIRQPTYYRSLFSSGFMLGFGFPLFVLAIYTALRKTLSGEFPEGRFLLQIWGGFFLIILVLLLFGINLAVFDRFKINYKFIFEFDMSRALNYKQFWLLPSFGFFLLSILMWFSFHDFWPDRFAGRDWPWIFFAVSIAIFIWPGDQFYGSSRKWLQIALWRLLLSGLYPVEFRDFFLGDILCSLTYTMGNISFFFCLYAHHWSGIDGDSDSNVCGSSKSRLMGFFATLPSIWRFLQCVRRYMDTGDWFPHLANMLKYAVSALYYCFLSVYRIDRTRENKVIFIIFAFINSIYSATWDVVMDWSLLQSGSKNKYLRDNLFFKQPSYYYLAIIADVILRFQWVFYAFFSNQVSQSAVTSFCIACAEIIRRFIWIFFRMENEHCTNVILFRASKDSPLPYNVSARVEKAIKKLVELKYQTQSLDRDEDILRRIQFADEGRTPVTHSNLSYTTSSRANVDEERDVAMSRVPSGTSSLAQLTRRKSALSSLSEALNRAHIKDFQRRKTVVAVEYSDEEDDDDVNDLDRTTSFPKSKKTLQSVNEDDDE</sequence>
<dbReference type="RefSeq" id="XP_001387992.2">
    <property type="nucleotide sequence ID" value="XM_001387955.1"/>
</dbReference>
<evidence type="ECO:0000256" key="5">
    <source>
        <dbReference type="ARBA" id="ARBA00023136"/>
    </source>
</evidence>
<dbReference type="PROSITE" id="PS51382">
    <property type="entry name" value="SPX"/>
    <property type="match status" value="1"/>
</dbReference>
<dbReference type="CDD" id="cd14475">
    <property type="entry name" value="SPX_SYG1_like"/>
    <property type="match status" value="1"/>
</dbReference>
<dbReference type="InterPro" id="IPR004331">
    <property type="entry name" value="SPX_dom"/>
</dbReference>
<dbReference type="PANTHER" id="PTHR10783">
    <property type="entry name" value="XENOTROPIC AND POLYTROPIC RETROVIRUS RECEPTOR 1-RELATED"/>
    <property type="match status" value="1"/>
</dbReference>
<feature type="transmembrane region" description="Helical" evidence="7">
    <location>
        <begin position="434"/>
        <end position="453"/>
    </location>
</feature>
<feature type="region of interest" description="Disordered" evidence="6">
    <location>
        <begin position="267"/>
        <end position="308"/>
    </location>
</feature>
<gene>
    <name evidence="10" type="ORF">PICST_28706</name>
</gene>
<feature type="transmembrane region" description="Helical" evidence="7">
    <location>
        <begin position="747"/>
        <end position="768"/>
    </location>
</feature>
<organism evidence="10 11">
    <name type="scientific">Scheffersomyces stipitis (strain ATCC 58785 / CBS 6054 / NBRC 10063 / NRRL Y-11545)</name>
    <name type="common">Yeast</name>
    <name type="synonym">Pichia stipitis</name>
    <dbReference type="NCBI Taxonomy" id="322104"/>
    <lineage>
        <taxon>Eukaryota</taxon>
        <taxon>Fungi</taxon>
        <taxon>Dikarya</taxon>
        <taxon>Ascomycota</taxon>
        <taxon>Saccharomycotina</taxon>
        <taxon>Pichiomycetes</taxon>
        <taxon>Debaryomycetaceae</taxon>
        <taxon>Scheffersomyces</taxon>
    </lineage>
</organism>
<feature type="region of interest" description="Disordered" evidence="6">
    <location>
        <begin position="930"/>
        <end position="965"/>
    </location>
</feature>
<dbReference type="PROSITE" id="PS51380">
    <property type="entry name" value="EXS"/>
    <property type="match status" value="1"/>
</dbReference>
<evidence type="ECO:0000259" key="8">
    <source>
        <dbReference type="PROSITE" id="PS51380"/>
    </source>
</evidence>
<feature type="transmembrane region" description="Helical" evidence="7">
    <location>
        <begin position="518"/>
        <end position="537"/>
    </location>
</feature>
<comment type="caution">
    <text evidence="10">The sequence shown here is derived from an EMBL/GenBank/DDBJ whole genome shotgun (WGS) entry which is preliminary data.</text>
</comment>
<evidence type="ECO:0000259" key="9">
    <source>
        <dbReference type="PROSITE" id="PS51382"/>
    </source>
</evidence>
<dbReference type="EMBL" id="AAVQ01000001">
    <property type="protein sequence ID" value="EAZ63969.2"/>
    <property type="molecule type" value="Genomic_DNA"/>
</dbReference>
<dbReference type="Pfam" id="PF03124">
    <property type="entry name" value="EXS"/>
    <property type="match status" value="1"/>
</dbReference>
<name>A3GGR4_PICST</name>
<comment type="similarity">
    <text evidence="2">Belongs to the SYG1 (TC 2.A.94) family.</text>
</comment>
<dbReference type="KEGG" id="pic:PICST_28706"/>
<feature type="transmembrane region" description="Helical" evidence="7">
    <location>
        <begin position="702"/>
        <end position="727"/>
    </location>
</feature>
<dbReference type="OrthoDB" id="9970435at2759"/>
<feature type="transmembrane region" description="Helical" evidence="7">
    <location>
        <begin position="598"/>
        <end position="622"/>
    </location>
</feature>